<dbReference type="Pfam" id="PF10081">
    <property type="entry name" value="Abhydrolase_9"/>
    <property type="match status" value="1"/>
</dbReference>
<organism evidence="3">
    <name type="scientific">freshwater metagenome</name>
    <dbReference type="NCBI Taxonomy" id="449393"/>
    <lineage>
        <taxon>unclassified sequences</taxon>
        <taxon>metagenomes</taxon>
        <taxon>ecological metagenomes</taxon>
    </lineage>
</organism>
<dbReference type="AlphaFoldDB" id="A0A6J6SMM2"/>
<evidence type="ECO:0000313" key="3">
    <source>
        <dbReference type="EMBL" id="CAB4736132.1"/>
    </source>
</evidence>
<gene>
    <name evidence="3" type="ORF">UFOPK2786_00500</name>
</gene>
<evidence type="ECO:0000259" key="2">
    <source>
        <dbReference type="Pfam" id="PF10081"/>
    </source>
</evidence>
<reference evidence="3" key="1">
    <citation type="submission" date="2020-05" db="EMBL/GenBank/DDBJ databases">
        <authorList>
            <person name="Chiriac C."/>
            <person name="Salcher M."/>
            <person name="Ghai R."/>
            <person name="Kavagutti S V."/>
        </authorList>
    </citation>
    <scope>NUCLEOTIDE SEQUENCE</scope>
</reference>
<dbReference type="InterPro" id="IPR027787">
    <property type="entry name" value="Alpha/beta-hydrolase_catalytic"/>
</dbReference>
<accession>A0A6J6SMM2</accession>
<sequence>MDYSSRAGLFGAAFAVGRSYQPNLLTRGSVDQSIVTGTTAAAAYGVMSAGSSVLSAIASRISRSESPSVGARLLVAGAVASGAAGASVALAWREHESSRRAVARLAAHTALATVAANVTAIAAPGGRGKRDTGIVLGTSAALAVASWASTQPWKAAPGSLLTEDMPGATKRGAQSFFEDSVRDVSPAKSVAIGAVVGVATYGLAKAESALTSATSRAATVVIGGEPQDHRMIGRITSAAITLGVGWFAVAKVSTLLSKGGGSLDAALITPPTTPEVTGSPASGLDWLKQTREGARWLSMALPPESIAAVMGVESAKQPIRVYGSLEIAKNDEERARVLLAEIDRTKALERKAFALFSPTGSGYVNYVATESFEYLTLGDCASAAIQYSVLPSALSLTKVPTGSAQTAMVVSGIVQRLMAMPKAKRPKFYLFGESLGSQVSEEMFKGTGILGLEGTGINAALWIGTPAATVWRRQIWGTRTITETPAVGPGEAYLPRTIVDWRALPATERSKVRYLLLQNGDDPIPKFGSQVLWRKPDWLGPNATRPIGAPKGTHWMPVTTFMMTFLDMLNALTPTPGIFAEGGHDYRDVLPEALSETWQLPATPDQMARINTALRQRELAWELYRDWAEIPHKSADKQDEARRKALELASTSTGRTVDEAGLQAIITEGLQPRP</sequence>
<feature type="compositionally biased region" description="Basic and acidic residues" evidence="1">
    <location>
        <begin position="634"/>
        <end position="646"/>
    </location>
</feature>
<protein>
    <submittedName>
        <fullName evidence="3">Unannotated protein</fullName>
    </submittedName>
</protein>
<name>A0A6J6SMM2_9ZZZZ</name>
<proteinExistence type="predicted"/>
<dbReference type="EMBL" id="CAEZYW010000054">
    <property type="protein sequence ID" value="CAB4736132.1"/>
    <property type="molecule type" value="Genomic_DNA"/>
</dbReference>
<feature type="domain" description="Alpha/beta-hydrolase catalytic" evidence="2">
    <location>
        <begin position="319"/>
        <end position="606"/>
    </location>
</feature>
<evidence type="ECO:0000256" key="1">
    <source>
        <dbReference type="SAM" id="MobiDB-lite"/>
    </source>
</evidence>
<feature type="region of interest" description="Disordered" evidence="1">
    <location>
        <begin position="634"/>
        <end position="674"/>
    </location>
</feature>